<gene>
    <name evidence="1" type="ORF">KME65_00835</name>
</gene>
<dbReference type="InterPro" id="IPR029058">
    <property type="entry name" value="AB_hydrolase_fold"/>
</dbReference>
<dbReference type="Pfam" id="PF12048">
    <property type="entry name" value="DUF3530"/>
    <property type="match status" value="2"/>
</dbReference>
<dbReference type="Gene3D" id="3.40.50.1820">
    <property type="entry name" value="alpha/beta hydrolase"/>
    <property type="match status" value="1"/>
</dbReference>
<dbReference type="GO" id="GO:0016787">
    <property type="term" value="F:hydrolase activity"/>
    <property type="evidence" value="ECO:0007669"/>
    <property type="project" value="UniProtKB-KW"/>
</dbReference>
<accession>A0A944M4R3</accession>
<keyword evidence="1" id="KW-0378">Hydrolase</keyword>
<dbReference type="EMBL" id="JAHHGM010000001">
    <property type="protein sequence ID" value="MBT2987486.1"/>
    <property type="molecule type" value="Genomic_DNA"/>
</dbReference>
<protein>
    <submittedName>
        <fullName evidence="1">Alpha/beta hydrolase family protein</fullName>
    </submittedName>
</protein>
<sequence>MRRSETPAHLCCLLLLLIIASLESLHAANLSREQRISEGLTGGALIGDPVWLEAGSVRFLAIHMESFAAVRRGGAILLHDSGAHADWHEVINPLRHHLAERGWETLSLQLPLGDDPSDLSGSASLLSLSRPRIKAGIDFLNGRQIEETVLIGHGLGAAMAMDFIAGQGEGIGALVAIGITPGGEGEEEPLARVLGVSDVPILDLYGSLDLPAVVDSARERRTLAVRNGRDRYRQERVSGADHFFSGMQEELNNRIAAWLRQAAGERKPAQRPSTP</sequence>
<comment type="caution">
    <text evidence="1">The sequence shown here is derived from an EMBL/GenBank/DDBJ whole genome shotgun (WGS) entry which is preliminary data.</text>
</comment>
<organism evidence="1 2">
    <name type="scientific">Candidatus Thiodiazotropha taylori</name>
    <dbReference type="NCBI Taxonomy" id="2792791"/>
    <lineage>
        <taxon>Bacteria</taxon>
        <taxon>Pseudomonadati</taxon>
        <taxon>Pseudomonadota</taxon>
        <taxon>Gammaproteobacteria</taxon>
        <taxon>Chromatiales</taxon>
        <taxon>Sedimenticolaceae</taxon>
        <taxon>Candidatus Thiodiazotropha</taxon>
    </lineage>
</organism>
<dbReference type="InterPro" id="IPR022529">
    <property type="entry name" value="DUF3530"/>
</dbReference>
<name>A0A944M4R3_9GAMM</name>
<evidence type="ECO:0000313" key="1">
    <source>
        <dbReference type="EMBL" id="MBT2987486.1"/>
    </source>
</evidence>
<proteinExistence type="predicted"/>
<reference evidence="1 2" key="1">
    <citation type="submission" date="2021-05" db="EMBL/GenBank/DDBJ databases">
        <title>Genetic and Functional Diversity in Clade A Lucinid endosymbionts from the Bahamas.</title>
        <authorList>
            <person name="Giani N.M."/>
            <person name="Engel A.S."/>
            <person name="Campbell B.J."/>
        </authorList>
    </citation>
    <scope>NUCLEOTIDE SEQUENCE [LARGE SCALE GENOMIC DNA]</scope>
    <source>
        <strain evidence="1">LUC16012Gg_MoonRockCtena</strain>
    </source>
</reference>
<dbReference type="SUPFAM" id="SSF53474">
    <property type="entry name" value="alpha/beta-Hydrolases"/>
    <property type="match status" value="1"/>
</dbReference>
<evidence type="ECO:0000313" key="2">
    <source>
        <dbReference type="Proteomes" id="UP000770889"/>
    </source>
</evidence>
<dbReference type="Proteomes" id="UP000770889">
    <property type="component" value="Unassembled WGS sequence"/>
</dbReference>
<dbReference type="AlphaFoldDB" id="A0A944M4R3"/>